<dbReference type="AlphaFoldDB" id="A0A4Y2EKB5"/>
<gene>
    <name evidence="1" type="ORF">AVEN_33892_1</name>
</gene>
<protein>
    <submittedName>
        <fullName evidence="1">Uncharacterized protein</fullName>
    </submittedName>
</protein>
<name>A0A4Y2EKB5_ARAVE</name>
<comment type="caution">
    <text evidence="1">The sequence shown here is derived from an EMBL/GenBank/DDBJ whole genome shotgun (WGS) entry which is preliminary data.</text>
</comment>
<sequence length="171" mass="19332">MHPGNLDDSRCSISCTETAVLVDITDSSRRIYVLSLVGGPNAPPLLYPSGKLEPTSLSEAFSPVNSWFPRDKSYPVIIQDLYRQDKSSSKEIGRPLDWTTGYPDWTAGYPDWTTGYPDWTTGYPDWTTCYPDWTTGYPEWTTGYPEWTTGYPEWTTGFQDWIAGYPNLTTG</sequence>
<accession>A0A4Y2EKB5</accession>
<dbReference type="EMBL" id="BGPR01000611">
    <property type="protein sequence ID" value="GBM28436.1"/>
    <property type="molecule type" value="Genomic_DNA"/>
</dbReference>
<evidence type="ECO:0000313" key="2">
    <source>
        <dbReference type="Proteomes" id="UP000499080"/>
    </source>
</evidence>
<dbReference type="Proteomes" id="UP000499080">
    <property type="component" value="Unassembled WGS sequence"/>
</dbReference>
<organism evidence="1 2">
    <name type="scientific">Araneus ventricosus</name>
    <name type="common">Orbweaver spider</name>
    <name type="synonym">Epeira ventricosa</name>
    <dbReference type="NCBI Taxonomy" id="182803"/>
    <lineage>
        <taxon>Eukaryota</taxon>
        <taxon>Metazoa</taxon>
        <taxon>Ecdysozoa</taxon>
        <taxon>Arthropoda</taxon>
        <taxon>Chelicerata</taxon>
        <taxon>Arachnida</taxon>
        <taxon>Araneae</taxon>
        <taxon>Araneomorphae</taxon>
        <taxon>Entelegynae</taxon>
        <taxon>Araneoidea</taxon>
        <taxon>Araneidae</taxon>
        <taxon>Araneus</taxon>
    </lineage>
</organism>
<proteinExistence type="predicted"/>
<reference evidence="1 2" key="1">
    <citation type="journal article" date="2019" name="Sci. Rep.">
        <title>Orb-weaving spider Araneus ventricosus genome elucidates the spidroin gene catalogue.</title>
        <authorList>
            <person name="Kono N."/>
            <person name="Nakamura H."/>
            <person name="Ohtoshi R."/>
            <person name="Moran D.A.P."/>
            <person name="Shinohara A."/>
            <person name="Yoshida Y."/>
            <person name="Fujiwara M."/>
            <person name="Mori M."/>
            <person name="Tomita M."/>
            <person name="Arakawa K."/>
        </authorList>
    </citation>
    <scope>NUCLEOTIDE SEQUENCE [LARGE SCALE GENOMIC DNA]</scope>
</reference>
<keyword evidence="2" id="KW-1185">Reference proteome</keyword>
<evidence type="ECO:0000313" key="1">
    <source>
        <dbReference type="EMBL" id="GBM28436.1"/>
    </source>
</evidence>